<evidence type="ECO:0000313" key="2">
    <source>
        <dbReference type="EMBL" id="SCZ06854.1"/>
    </source>
</evidence>
<keyword evidence="1" id="KW-1133">Transmembrane helix</keyword>
<protein>
    <submittedName>
        <fullName evidence="2">Uncharacterized protein</fullName>
    </submittedName>
</protein>
<reference evidence="2 3" key="1">
    <citation type="submission" date="2016-10" db="EMBL/GenBank/DDBJ databases">
        <authorList>
            <person name="Varghese N."/>
            <person name="Submissions S."/>
        </authorList>
    </citation>
    <scope>NUCLEOTIDE SEQUENCE [LARGE SCALE GENOMIC DNA]</scope>
    <source>
        <strain evidence="2 3">CGMCC 1.6853</strain>
    </source>
</reference>
<dbReference type="RefSeq" id="WP_033632158.1">
    <property type="nucleotide sequence ID" value="NZ_CBCSIN010000008.1"/>
</dbReference>
<sequence length="77" mass="8328">MQTDGSPLAGASRRLMYSGVAMLLILLMLSFRGDVHSPAHKGLHASGLQRGHQVAVTDASGCAKYRIKKLLRRLAQL</sequence>
<keyword evidence="1" id="KW-0812">Transmembrane</keyword>
<dbReference type="Proteomes" id="UP000183031">
    <property type="component" value="Unassembled WGS sequence"/>
</dbReference>
<keyword evidence="1" id="KW-0472">Membrane</keyword>
<gene>
    <name evidence="2" type="ORF">SAMN02927935_03909</name>
</gene>
<organism evidence="2 3">
    <name type="scientific">Serratia nematodiphila</name>
    <dbReference type="NCBI Taxonomy" id="458197"/>
    <lineage>
        <taxon>Bacteria</taxon>
        <taxon>Pseudomonadati</taxon>
        <taxon>Pseudomonadota</taxon>
        <taxon>Gammaproteobacteria</taxon>
        <taxon>Enterobacterales</taxon>
        <taxon>Yersiniaceae</taxon>
        <taxon>Serratia</taxon>
    </lineage>
</organism>
<name>A0A1G5L2R3_9GAMM</name>
<evidence type="ECO:0000256" key="1">
    <source>
        <dbReference type="SAM" id="Phobius"/>
    </source>
</evidence>
<accession>A0A1G5L2R3</accession>
<proteinExistence type="predicted"/>
<feature type="transmembrane region" description="Helical" evidence="1">
    <location>
        <begin position="15"/>
        <end position="31"/>
    </location>
</feature>
<dbReference type="EMBL" id="FMUT01000011">
    <property type="protein sequence ID" value="SCZ06854.1"/>
    <property type="molecule type" value="Genomic_DNA"/>
</dbReference>
<evidence type="ECO:0000313" key="3">
    <source>
        <dbReference type="Proteomes" id="UP000183031"/>
    </source>
</evidence>
<keyword evidence="3" id="KW-1185">Reference proteome</keyword>
<comment type="caution">
    <text evidence="2">The sequence shown here is derived from an EMBL/GenBank/DDBJ whole genome shotgun (WGS) entry which is preliminary data.</text>
</comment>